<dbReference type="AlphaFoldDB" id="A0A067N2Y7"/>
<dbReference type="HOGENOM" id="CLU_2278632_0_0_1"/>
<dbReference type="VEuPathDB" id="FungiDB:PLEOSDRAFT_171749"/>
<feature type="region of interest" description="Disordered" evidence="1">
    <location>
        <begin position="1"/>
        <end position="63"/>
    </location>
</feature>
<evidence type="ECO:0000256" key="1">
    <source>
        <dbReference type="SAM" id="MobiDB-lite"/>
    </source>
</evidence>
<reference evidence="3" key="1">
    <citation type="journal article" date="2014" name="Proc. Natl. Acad. Sci. U.S.A.">
        <title>Extensive sampling of basidiomycete genomes demonstrates inadequacy of the white-rot/brown-rot paradigm for wood decay fungi.</title>
        <authorList>
            <person name="Riley R."/>
            <person name="Salamov A.A."/>
            <person name="Brown D.W."/>
            <person name="Nagy L.G."/>
            <person name="Floudas D."/>
            <person name="Held B.W."/>
            <person name="Levasseur A."/>
            <person name="Lombard V."/>
            <person name="Morin E."/>
            <person name="Otillar R."/>
            <person name="Lindquist E.A."/>
            <person name="Sun H."/>
            <person name="LaButti K.M."/>
            <person name="Schmutz J."/>
            <person name="Jabbour D."/>
            <person name="Luo H."/>
            <person name="Baker S.E."/>
            <person name="Pisabarro A.G."/>
            <person name="Walton J.D."/>
            <person name="Blanchette R.A."/>
            <person name="Henrissat B."/>
            <person name="Martin F."/>
            <person name="Cullen D."/>
            <person name="Hibbett D.S."/>
            <person name="Grigoriev I.V."/>
        </authorList>
    </citation>
    <scope>NUCLEOTIDE SEQUENCE [LARGE SCALE GENOMIC DNA]</scope>
    <source>
        <strain evidence="3">PC15</strain>
    </source>
</reference>
<dbReference type="EMBL" id="KL198014">
    <property type="protein sequence ID" value="KDQ22343.1"/>
    <property type="molecule type" value="Genomic_DNA"/>
</dbReference>
<name>A0A067N2Y7_PLEO1</name>
<dbReference type="Proteomes" id="UP000027073">
    <property type="component" value="Unassembled WGS sequence"/>
</dbReference>
<evidence type="ECO:0000313" key="2">
    <source>
        <dbReference type="EMBL" id="KDQ22343.1"/>
    </source>
</evidence>
<protein>
    <submittedName>
        <fullName evidence="2">Uncharacterized protein</fullName>
    </submittedName>
</protein>
<gene>
    <name evidence="2" type="ORF">PLEOSDRAFT_171749</name>
</gene>
<accession>A0A067N2Y7</accession>
<proteinExistence type="predicted"/>
<evidence type="ECO:0000313" key="3">
    <source>
        <dbReference type="Proteomes" id="UP000027073"/>
    </source>
</evidence>
<sequence>MSTSDHATSQIDPFPRQPIALGPAAVAPRSHAPPSPKRALGNGLFDSAVTPSSSPSAPPHVHHNSPFMVKIEVALGTPYSALAARVACRLSFSSDNIQRRNI</sequence>
<dbReference type="InParanoid" id="A0A067N2Y7"/>
<organism evidence="2 3">
    <name type="scientific">Pleurotus ostreatus (strain PC15)</name>
    <name type="common">Oyster mushroom</name>
    <dbReference type="NCBI Taxonomy" id="1137138"/>
    <lineage>
        <taxon>Eukaryota</taxon>
        <taxon>Fungi</taxon>
        <taxon>Dikarya</taxon>
        <taxon>Basidiomycota</taxon>
        <taxon>Agaricomycotina</taxon>
        <taxon>Agaricomycetes</taxon>
        <taxon>Agaricomycetidae</taxon>
        <taxon>Agaricales</taxon>
        <taxon>Pleurotineae</taxon>
        <taxon>Pleurotaceae</taxon>
        <taxon>Pleurotus</taxon>
    </lineage>
</organism>
<feature type="compositionally biased region" description="Polar residues" evidence="1">
    <location>
        <begin position="1"/>
        <end position="11"/>
    </location>
</feature>